<dbReference type="Proteomes" id="UP000198287">
    <property type="component" value="Unassembled WGS sequence"/>
</dbReference>
<accession>A0A226DAB7</accession>
<sequence>MEAQRRARKPVRAQVTRLCNKLEALLAVDPKDLDTIRAKQNVIHTLNQKLREMDEKLMDVLSAMDPGEPEEEGEEVVTEADKEFPVITEYQEKVETVQLKLEKVLTPVVLTGSPTSSSYSTASDGHKRRKTYKLPKTEIKKFGGDITEWLSWWAQFAKVHEDEDLHEADKFQYLVQAMIPNSKAADLVQVFPQTAANYPKVIQALQDRFGKEKILKRVYVRELLKMIIEKSKQKVSITQMFDKLEAHLKALESLGITQDQMDILLFPMVESCLPDDVLLAWQRSASFGKDGKNETPPRTEFDYMMEFVRGEVENETQRQLAQAGFGVGEEKVNEKQKNGNKSSIPTAASLSNQVEKIGWIFCSKSNHPSQECFRAQKMTMEERRDKVRDSRSCYVCLKKGHGAKFCKSSLKCSHCQKKHYKLMCPELEKKSESHGDSSEFVQGMRGLTVQPSVTSYNQEGKVNLVLMKTLHVMIKGPGGRNREVRLLFDEGSQRSYVKSSIAIEMKCPVVENVMMQNALFGGYLTDVKSRKKYEVVLGGIGSKAMKKVNLVGEEVICLSCPIIPQGPWIKDLARRKIYLTDTYSDSPEVEILVGSDLWGSFMTGKMVKLEGGLIAMESIFGWTLSGELPSPSPQNLAMLTISMLSQEEKTLPELWKLETIGIRDSAEKISEEEHEANVKENMQNAITKDDSGRYVVELPWSGGREGLPDNKAVAVRLNRATEKLIKEDKYQAYDKIFEEWENEGIIEQVQEDDSKDSHYLPHRPVFKLESLTTPVRPVFDASCRVGKYPSLNQCLEKGPNMLELIPSILLRFREKKVAAISDIRKAFQMVGVKEEDRNYQKFLWWDTEKSIKVFRHCRVVFGMNCSPFLLAAVINHHLNQVDEEDRPTAEILKKSLYVDNYVGSMNSASEYQEIKERATNIMARAQMELRQWESNVDDTEGQGNGPESSVLGMKWDKEQDTLRCDISPLNLEKLVVTKRTVLSIVSQVFDPIGAMCPALLPPKIKLQQSWADGLSWDAEWDKKEVDKFLSWSKELESLQEIRIPRCAFPYGQGQEIQLHTFCDASKNAYAAVVFARVKSGEKVSVHLLQAKSRLAPLSKKKEKNVTINRLELMSCLIGSRLLTSTTQSLSMENVPCFMWSDSTNALARIRRDENWGTFVGNRVREISRLPHNVKWRHVPGLLNPADLPSRGCSPVQVLESRWWEGPAWLLDSESSWPNMEGGVDEEAVSQEKKKVTTTAMSLEEISPPFNSYRKNVSVAAWIRRFVGNCSKRREDRCYSKYLTMSEMRARESDLLLQVQKRHFSGMPKIQGMKLRREEDKLLHVQTRLTYKEDTPLLRSPILLPKDDPIVHQLIQYIHKTNCHGGSQFVLGKLRERYWIPGGRKTVGKVIRKCVTCKRYSGRSQVCDPAPLPQARVEEAQGTFQTTGVDLAGPIILKGGKKVWIVVYTCAVYRGVYLDIVDSLSSDDFLDSLEKFTWNVGRPSQIYSDNGTNLVGAQNLLKSLNWKKIEEKVNVKVIKWTFNPPASPWWGGFWERMVRSIKELLRRMLGTAKLTKKELEKCLAAVSHTINSRPLTTLNEDGGDLIALTPLMFMRDLPVFGLPEREAITSRDLQNSYQKLANLRKSLKERFRKEYLANLIQKKNEQKGPPIEVGDVVLVGSDNRKRPLQRLFPLEVSSPKTLPAPRTSLVPIQEEGDEVVVVKTKSGRVINKPSRYGQWNY</sequence>
<organism evidence="3 4">
    <name type="scientific">Folsomia candida</name>
    <name type="common">Springtail</name>
    <dbReference type="NCBI Taxonomy" id="158441"/>
    <lineage>
        <taxon>Eukaryota</taxon>
        <taxon>Metazoa</taxon>
        <taxon>Ecdysozoa</taxon>
        <taxon>Arthropoda</taxon>
        <taxon>Hexapoda</taxon>
        <taxon>Collembola</taxon>
        <taxon>Entomobryomorpha</taxon>
        <taxon>Isotomoidea</taxon>
        <taxon>Isotomidae</taxon>
        <taxon>Proisotominae</taxon>
        <taxon>Folsomia</taxon>
    </lineage>
</organism>
<dbReference type="InterPro" id="IPR043128">
    <property type="entry name" value="Rev_trsase/Diguanyl_cyclase"/>
</dbReference>
<reference evidence="3 4" key="1">
    <citation type="submission" date="2015-12" db="EMBL/GenBank/DDBJ databases">
        <title>The genome of Folsomia candida.</title>
        <authorList>
            <person name="Faddeeva A."/>
            <person name="Derks M.F."/>
            <person name="Anvar Y."/>
            <person name="Smit S."/>
            <person name="Van Straalen N."/>
            <person name="Roelofs D."/>
        </authorList>
    </citation>
    <scope>NUCLEOTIDE SEQUENCE [LARGE SCALE GENOMIC DNA]</scope>
    <source>
        <strain evidence="3 4">VU population</strain>
        <tissue evidence="3">Whole body</tissue>
    </source>
</reference>
<dbReference type="OrthoDB" id="416987at2759"/>
<dbReference type="Pfam" id="PF17921">
    <property type="entry name" value="Integrase_H2C2"/>
    <property type="match status" value="1"/>
</dbReference>
<dbReference type="Pfam" id="PF05380">
    <property type="entry name" value="Peptidase_A17"/>
    <property type="match status" value="1"/>
</dbReference>
<dbReference type="GO" id="GO:0071897">
    <property type="term" value="P:DNA biosynthetic process"/>
    <property type="evidence" value="ECO:0007669"/>
    <property type="project" value="UniProtKB-ARBA"/>
</dbReference>
<dbReference type="InterPro" id="IPR036397">
    <property type="entry name" value="RNaseH_sf"/>
</dbReference>
<protein>
    <submittedName>
        <fullName evidence="3">Pro-Pol polyprotein</fullName>
    </submittedName>
</protein>
<proteinExistence type="predicted"/>
<dbReference type="Gene3D" id="1.10.340.70">
    <property type="match status" value="1"/>
</dbReference>
<dbReference type="InterPro" id="IPR043502">
    <property type="entry name" value="DNA/RNA_pol_sf"/>
</dbReference>
<dbReference type="PANTHER" id="PTHR47331:SF5">
    <property type="entry name" value="RIBONUCLEASE H"/>
    <property type="match status" value="1"/>
</dbReference>
<dbReference type="InterPro" id="IPR041588">
    <property type="entry name" value="Integrase_H2C2"/>
</dbReference>
<dbReference type="SUPFAM" id="SSF53098">
    <property type="entry name" value="Ribonuclease H-like"/>
    <property type="match status" value="1"/>
</dbReference>
<dbReference type="Pfam" id="PF03564">
    <property type="entry name" value="DUF1759"/>
    <property type="match status" value="1"/>
</dbReference>
<dbReference type="GO" id="GO:0015074">
    <property type="term" value="P:DNA integration"/>
    <property type="evidence" value="ECO:0007669"/>
    <property type="project" value="InterPro"/>
</dbReference>
<name>A0A226DAB7_FOLCA</name>
<keyword evidence="4" id="KW-1185">Reference proteome</keyword>
<evidence type="ECO:0000256" key="1">
    <source>
        <dbReference type="SAM" id="Coils"/>
    </source>
</evidence>
<keyword evidence="1" id="KW-0175">Coiled coil</keyword>
<gene>
    <name evidence="3" type="ORF">Fcan01_23226</name>
</gene>
<evidence type="ECO:0000313" key="3">
    <source>
        <dbReference type="EMBL" id="OXA42159.1"/>
    </source>
</evidence>
<dbReference type="Gene3D" id="3.30.420.10">
    <property type="entry name" value="Ribonuclease H-like superfamily/Ribonuclease H"/>
    <property type="match status" value="1"/>
</dbReference>
<dbReference type="OMA" id="ATNIMAR"/>
<dbReference type="GO" id="GO:0042575">
    <property type="term" value="C:DNA polymerase complex"/>
    <property type="evidence" value="ECO:0007669"/>
    <property type="project" value="UniProtKB-ARBA"/>
</dbReference>
<dbReference type="STRING" id="158441.A0A226DAB7"/>
<evidence type="ECO:0000259" key="2">
    <source>
        <dbReference type="PROSITE" id="PS50994"/>
    </source>
</evidence>
<dbReference type="PROSITE" id="PS50994">
    <property type="entry name" value="INTEGRASE"/>
    <property type="match status" value="1"/>
</dbReference>
<dbReference type="EMBL" id="LNIX01000027">
    <property type="protein sequence ID" value="OXA42159.1"/>
    <property type="molecule type" value="Genomic_DNA"/>
</dbReference>
<dbReference type="SUPFAM" id="SSF56672">
    <property type="entry name" value="DNA/RNA polymerases"/>
    <property type="match status" value="1"/>
</dbReference>
<evidence type="ECO:0000313" key="4">
    <source>
        <dbReference type="Proteomes" id="UP000198287"/>
    </source>
</evidence>
<dbReference type="Gene3D" id="3.10.10.10">
    <property type="entry name" value="HIV Type 1 Reverse Transcriptase, subunit A, domain 1"/>
    <property type="match status" value="1"/>
</dbReference>
<dbReference type="PANTHER" id="PTHR47331">
    <property type="entry name" value="PHD-TYPE DOMAIN-CONTAINING PROTEIN"/>
    <property type="match status" value="1"/>
</dbReference>
<feature type="coiled-coil region" evidence="1">
    <location>
        <begin position="908"/>
        <end position="942"/>
    </location>
</feature>
<dbReference type="InterPro" id="IPR008042">
    <property type="entry name" value="Retrotrans_Pao"/>
</dbReference>
<dbReference type="InterPro" id="IPR012337">
    <property type="entry name" value="RNaseH-like_sf"/>
</dbReference>
<dbReference type="InterPro" id="IPR001584">
    <property type="entry name" value="Integrase_cat-core"/>
</dbReference>
<comment type="caution">
    <text evidence="3">The sequence shown here is derived from an EMBL/GenBank/DDBJ whole genome shotgun (WGS) entry which is preliminary data.</text>
</comment>
<dbReference type="Gene3D" id="3.30.70.270">
    <property type="match status" value="1"/>
</dbReference>
<dbReference type="InterPro" id="IPR005312">
    <property type="entry name" value="DUF1759"/>
</dbReference>
<feature type="domain" description="Integrase catalytic" evidence="2">
    <location>
        <begin position="1408"/>
        <end position="1597"/>
    </location>
</feature>
<dbReference type="GO" id="GO:0003676">
    <property type="term" value="F:nucleic acid binding"/>
    <property type="evidence" value="ECO:0007669"/>
    <property type="project" value="InterPro"/>
</dbReference>